<reference evidence="2 3" key="1">
    <citation type="submission" date="2019-05" db="EMBL/GenBank/DDBJ databases">
        <title>Marivita sp. nov. isolated from sea sediment.</title>
        <authorList>
            <person name="Kim W."/>
        </authorList>
    </citation>
    <scope>NUCLEOTIDE SEQUENCE [LARGE SCALE GENOMIC DNA]</scope>
    <source>
        <strain evidence="2 3">CAU 1492</strain>
    </source>
</reference>
<dbReference type="SUPFAM" id="SSF53850">
    <property type="entry name" value="Periplasmic binding protein-like II"/>
    <property type="match status" value="1"/>
</dbReference>
<dbReference type="Gene3D" id="3.40.190.10">
    <property type="entry name" value="Periplasmic binding protein-like II"/>
    <property type="match status" value="2"/>
</dbReference>
<organism evidence="2 3">
    <name type="scientific">Arenibacterium halophilum</name>
    <dbReference type="NCBI Taxonomy" id="2583821"/>
    <lineage>
        <taxon>Bacteria</taxon>
        <taxon>Pseudomonadati</taxon>
        <taxon>Pseudomonadota</taxon>
        <taxon>Alphaproteobacteria</taxon>
        <taxon>Rhodobacterales</taxon>
        <taxon>Paracoccaceae</taxon>
        <taxon>Arenibacterium</taxon>
    </lineage>
</organism>
<dbReference type="Pfam" id="PF13416">
    <property type="entry name" value="SBP_bac_8"/>
    <property type="match status" value="1"/>
</dbReference>
<dbReference type="PANTHER" id="PTHR30006:SF2">
    <property type="entry name" value="ABC TRANSPORTER SUBSTRATE-BINDING PROTEIN"/>
    <property type="match status" value="1"/>
</dbReference>
<dbReference type="PANTHER" id="PTHR30006">
    <property type="entry name" value="THIAMINE-BINDING PERIPLASMIC PROTEIN-RELATED"/>
    <property type="match status" value="1"/>
</dbReference>
<evidence type="ECO:0000256" key="1">
    <source>
        <dbReference type="ARBA" id="ARBA00022729"/>
    </source>
</evidence>
<proteinExistence type="predicted"/>
<protein>
    <submittedName>
        <fullName evidence="2">Extracellular solute-binding protein</fullName>
    </submittedName>
</protein>
<name>A0ABY2WZE0_9RHOB</name>
<evidence type="ECO:0000313" key="3">
    <source>
        <dbReference type="Proteomes" id="UP001191082"/>
    </source>
</evidence>
<dbReference type="EMBL" id="VCPC01000006">
    <property type="protein sequence ID" value="TMV08322.1"/>
    <property type="molecule type" value="Genomic_DNA"/>
</dbReference>
<accession>A0ABY2WZE0</accession>
<evidence type="ECO:0000313" key="2">
    <source>
        <dbReference type="EMBL" id="TMV08322.1"/>
    </source>
</evidence>
<dbReference type="InterPro" id="IPR006059">
    <property type="entry name" value="SBP"/>
</dbReference>
<sequence>MSDNAKVWPCHSLKLFGSQPLNYLCSFTKSELLLLRSSMNAESKRRTAPNIKDMLSSYENNLLLNFTGRHWAKQSGKIPRPAIVRPQPMGIIMNSFIKAATVGFVATLASTASAEVIHATWGGGGARTLGEYVQVPFSEKTGIETRVAEVPNTAGAVRSPTASQYDAVTVTFFEGVGLSGTDLLEGFTDEEIPEVKNLPPEVVIRNDEGLIVGIPTYFAYYGIVYNDDLADAEDFTSWKSLADPKWKGKLAITRPVYAAAYDLTMYAHAAGGDASNIEPGLDILKGLISNSLTTYTSLAHMNTLLGTGEVTAVPFYSTRVWHLQKEGQDNIKIAIPDEGGLMLAYAVVSPKGSKNREETAQYMNYLASAESQVAVSVHGGGIPTNNTAKLPQEYLDTLGTTREELLKKMYVPDWKTVWDNHEERINMVEQMMSEVAN</sequence>
<keyword evidence="1" id="KW-0732">Signal</keyword>
<gene>
    <name evidence="2" type="ORF">FGK64_20370</name>
</gene>
<comment type="caution">
    <text evidence="2">The sequence shown here is derived from an EMBL/GenBank/DDBJ whole genome shotgun (WGS) entry which is preliminary data.</text>
</comment>
<keyword evidence="3" id="KW-1185">Reference proteome</keyword>
<dbReference type="Proteomes" id="UP001191082">
    <property type="component" value="Unassembled WGS sequence"/>
</dbReference>